<protein>
    <submittedName>
        <fullName evidence="1">Uncharacterized protein</fullName>
    </submittedName>
</protein>
<dbReference type="KEGG" id="xba:C7S18_06435"/>
<dbReference type="EMBL" id="CP027860">
    <property type="protein sequence ID" value="AVP96860.1"/>
    <property type="molecule type" value="Genomic_DNA"/>
</dbReference>
<dbReference type="Proteomes" id="UP000241074">
    <property type="component" value="Chromosome"/>
</dbReference>
<proteinExistence type="predicted"/>
<sequence length="123" mass="13970">MDDFDKIWFHSQVVTDPPEHSINILADIKDQQTLIIDLNHRISAADAMSNDTSGRFRQLLEPRRQPGNSDLGADAYHEVKPLSDRRFLNAIAPAPVPPFSVDSDWRFERLPDSQHGYSSQSID</sequence>
<name>A0A2P1PPT8_9GAMM</name>
<gene>
    <name evidence="1" type="ORF">C7S18_06435</name>
</gene>
<keyword evidence="2" id="KW-1185">Reference proteome</keyword>
<reference evidence="1 2" key="2">
    <citation type="submission" date="2018-03" db="EMBL/GenBank/DDBJ databases">
        <authorList>
            <person name="Keele B.F."/>
        </authorList>
    </citation>
    <scope>NUCLEOTIDE SEQUENCE [LARGE SCALE GENOMIC DNA]</scope>
    <source>
        <strain evidence="1 2">D13</strain>
    </source>
</reference>
<dbReference type="AlphaFoldDB" id="A0A2P1PPT8"/>
<organism evidence="1 2">
    <name type="scientific">Ahniella affigens</name>
    <dbReference type="NCBI Taxonomy" id="2021234"/>
    <lineage>
        <taxon>Bacteria</taxon>
        <taxon>Pseudomonadati</taxon>
        <taxon>Pseudomonadota</taxon>
        <taxon>Gammaproteobacteria</taxon>
        <taxon>Lysobacterales</taxon>
        <taxon>Rhodanobacteraceae</taxon>
        <taxon>Ahniella</taxon>
    </lineage>
</organism>
<reference evidence="1 2" key="1">
    <citation type="submission" date="2018-03" db="EMBL/GenBank/DDBJ databases">
        <title>Ahniella affigens gen. nov., sp. nov., a gammaproteobacterium isolated from sandy soil near a stream.</title>
        <authorList>
            <person name="Ko Y."/>
            <person name="Kim J.-H."/>
        </authorList>
    </citation>
    <scope>NUCLEOTIDE SEQUENCE [LARGE SCALE GENOMIC DNA]</scope>
    <source>
        <strain evidence="1 2">D13</strain>
    </source>
</reference>
<evidence type="ECO:0000313" key="1">
    <source>
        <dbReference type="EMBL" id="AVP96860.1"/>
    </source>
</evidence>
<accession>A0A2P1PPT8</accession>
<evidence type="ECO:0000313" key="2">
    <source>
        <dbReference type="Proteomes" id="UP000241074"/>
    </source>
</evidence>